<name>A0A1N7HB74_9RHOB</name>
<gene>
    <name evidence="2" type="ORF">SAMN05421666_2663</name>
</gene>
<dbReference type="InterPro" id="IPR009492">
    <property type="entry name" value="TniQ"/>
</dbReference>
<dbReference type="AlphaFoldDB" id="A0A1N7HB74"/>
<protein>
    <submittedName>
        <fullName evidence="2">TniQ protein</fullName>
    </submittedName>
</protein>
<organism evidence="2 3">
    <name type="scientific">Roseovarius nanhaiticus</name>
    <dbReference type="NCBI Taxonomy" id="573024"/>
    <lineage>
        <taxon>Bacteria</taxon>
        <taxon>Pseudomonadati</taxon>
        <taxon>Pseudomonadota</taxon>
        <taxon>Alphaproteobacteria</taxon>
        <taxon>Rhodobacterales</taxon>
        <taxon>Roseobacteraceae</taxon>
        <taxon>Roseovarius</taxon>
    </lineage>
</organism>
<evidence type="ECO:0000259" key="1">
    <source>
        <dbReference type="Pfam" id="PF06527"/>
    </source>
</evidence>
<feature type="domain" description="TniQ" evidence="1">
    <location>
        <begin position="7"/>
        <end position="137"/>
    </location>
</feature>
<proteinExistence type="predicted"/>
<dbReference type="Proteomes" id="UP000186019">
    <property type="component" value="Unassembled WGS sequence"/>
</dbReference>
<sequence>MPMLPVLPPYADETTVSWGARVARFHTGMTCADFLKMVEIKQAHIMDLNVKTVERLSKFTGVPETQILGGGPQKAGERLLAYKGETFNARFMTRTYTTYCPACLIDDAAAEANGDRVGRLSWMFSTVRVCPRHGILLTRRKNLGYYERFQDMNLVAPEDDFLRKQGAEAERRRVSPLQAYVEDRFSGASGPAWLDNQGIDQASKACEMLGICRLMGADVDLRTPTLAEWDEAGAIGYAAASQGPVGIYSILDEITAPVKARNCWGGPQLVLGRIFKWLQYNKSHTDPGPILDCVREYIVDTMPVDPETVLFGHAIEHRKRHSVPTLAEYSGIHVKTINRAVAVTGLLANVDLEVIDVWRTFDATAGEALADRINRSLPIKSAPEYLNCNRTQAQMLVKCGILKQVAPGLGLHGGVLTQVPLDEIDSFLEAFRSSGRPVTSASKGMMNVIDASEIARETAADIVRMVLDGRLSKVELLNESLRFRSVLVDPDEVYAVANASEDHHGCSVAETARRLGVSTVGVTHLRTKLDETGRPFLQVTEVINARGSVRLRFAVEEIQRFLDIHVSLKDLAKREGVSTKAMSKRLSDRGIEPIMDRVLLRSKVFRRADL</sequence>
<dbReference type="EMBL" id="FTNV01000003">
    <property type="protein sequence ID" value="SIS22129.1"/>
    <property type="molecule type" value="Genomic_DNA"/>
</dbReference>
<evidence type="ECO:0000313" key="2">
    <source>
        <dbReference type="EMBL" id="SIS22129.1"/>
    </source>
</evidence>
<dbReference type="Pfam" id="PF06527">
    <property type="entry name" value="TniQ"/>
    <property type="match status" value="1"/>
</dbReference>
<accession>A0A1N7HB74</accession>
<evidence type="ECO:0000313" key="3">
    <source>
        <dbReference type="Proteomes" id="UP000186019"/>
    </source>
</evidence>
<keyword evidence="3" id="KW-1185">Reference proteome</keyword>
<dbReference type="STRING" id="573024.SAMN05216208_2653"/>
<reference evidence="2 3" key="1">
    <citation type="submission" date="2017-01" db="EMBL/GenBank/DDBJ databases">
        <authorList>
            <person name="Mah S.A."/>
            <person name="Swanson W.J."/>
            <person name="Moy G.W."/>
            <person name="Vacquier V.D."/>
        </authorList>
    </citation>
    <scope>NUCLEOTIDE SEQUENCE [LARGE SCALE GENOMIC DNA]</scope>
    <source>
        <strain evidence="2 3">DSM 29590</strain>
    </source>
</reference>